<comment type="caution">
    <text evidence="1">The sequence shown here is derived from an EMBL/GenBank/DDBJ whole genome shotgun (WGS) entry which is preliminary data.</text>
</comment>
<proteinExistence type="predicted"/>
<name>A0ABW9RJH1_9BACT</name>
<dbReference type="EMBL" id="SMLW01000385">
    <property type="protein sequence ID" value="MTI24227.1"/>
    <property type="molecule type" value="Genomic_DNA"/>
</dbReference>
<reference evidence="1 2" key="1">
    <citation type="submission" date="2019-02" db="EMBL/GenBank/DDBJ databases">
        <authorList>
            <person name="Goldberg S.R."/>
            <person name="Haltli B.A."/>
            <person name="Correa H."/>
            <person name="Russell K.G."/>
        </authorList>
    </citation>
    <scope>NUCLEOTIDE SEQUENCE [LARGE SCALE GENOMIC DNA]</scope>
    <source>
        <strain evidence="1 2">JCM 16186</strain>
    </source>
</reference>
<dbReference type="Proteomes" id="UP000798808">
    <property type="component" value="Unassembled WGS sequence"/>
</dbReference>
<evidence type="ECO:0008006" key="3">
    <source>
        <dbReference type="Google" id="ProtNLM"/>
    </source>
</evidence>
<evidence type="ECO:0000313" key="2">
    <source>
        <dbReference type="Proteomes" id="UP000798808"/>
    </source>
</evidence>
<protein>
    <recommendedName>
        <fullName evidence="3">Lipocalin-like domain-containing protein</fullName>
    </recommendedName>
</protein>
<sequence>MKTNTFAFIYHGCSQTAGHFSGTWSIEDSILILDTASSSHILQSRYKIQGNDLIPLTEEENKFTLCEYYVDPFSRAI</sequence>
<evidence type="ECO:0000313" key="1">
    <source>
        <dbReference type="EMBL" id="MTI24227.1"/>
    </source>
</evidence>
<gene>
    <name evidence="1" type="ORF">E1163_04645</name>
</gene>
<organism evidence="1 2">
    <name type="scientific">Fulvivirga kasyanovii</name>
    <dbReference type="NCBI Taxonomy" id="396812"/>
    <lineage>
        <taxon>Bacteria</taxon>
        <taxon>Pseudomonadati</taxon>
        <taxon>Bacteroidota</taxon>
        <taxon>Cytophagia</taxon>
        <taxon>Cytophagales</taxon>
        <taxon>Fulvivirgaceae</taxon>
        <taxon>Fulvivirga</taxon>
    </lineage>
</organism>
<accession>A0ABW9RJH1</accession>
<dbReference type="RefSeq" id="WP_155170007.1">
    <property type="nucleotide sequence ID" value="NZ_BAAAFL010000051.1"/>
</dbReference>
<keyword evidence="2" id="KW-1185">Reference proteome</keyword>